<name>A0A2M4D4F9_ANODA</name>
<dbReference type="AlphaFoldDB" id="A0A2M4D4F9"/>
<proteinExistence type="predicted"/>
<organism evidence="2">
    <name type="scientific">Anopheles darlingi</name>
    <name type="common">Mosquito</name>
    <dbReference type="NCBI Taxonomy" id="43151"/>
    <lineage>
        <taxon>Eukaryota</taxon>
        <taxon>Metazoa</taxon>
        <taxon>Ecdysozoa</taxon>
        <taxon>Arthropoda</taxon>
        <taxon>Hexapoda</taxon>
        <taxon>Insecta</taxon>
        <taxon>Pterygota</taxon>
        <taxon>Neoptera</taxon>
        <taxon>Endopterygota</taxon>
        <taxon>Diptera</taxon>
        <taxon>Nematocera</taxon>
        <taxon>Culicoidea</taxon>
        <taxon>Culicidae</taxon>
        <taxon>Anophelinae</taxon>
        <taxon>Anopheles</taxon>
    </lineage>
</organism>
<evidence type="ECO:0000256" key="1">
    <source>
        <dbReference type="SAM" id="MobiDB-lite"/>
    </source>
</evidence>
<reference evidence="2" key="1">
    <citation type="submission" date="2018-01" db="EMBL/GenBank/DDBJ databases">
        <title>An insight into the sialome of Amazonian anophelines.</title>
        <authorList>
            <person name="Ribeiro J.M."/>
            <person name="Scarpassa V."/>
            <person name="Calvo E."/>
        </authorList>
    </citation>
    <scope>NUCLEOTIDE SEQUENCE</scope>
</reference>
<sequence length="113" mass="11392">MVLPPPFVAVAPPTALLVALSPASEPLAPAAAEADSIPFFSVWRNLSYLSSMASLSSSSSSTSATPRNKSPSSSLSTTCQISSSAWDVLAAVSLTAPPVLPAFLPPSAVPVVP</sequence>
<evidence type="ECO:0000313" key="2">
    <source>
        <dbReference type="EMBL" id="MBW72464.1"/>
    </source>
</evidence>
<accession>A0A2M4D4F9</accession>
<protein>
    <submittedName>
        <fullName evidence="2">Putative secreted protein</fullName>
    </submittedName>
</protein>
<dbReference type="EMBL" id="GGFL01008286">
    <property type="protein sequence ID" value="MBW72464.1"/>
    <property type="molecule type" value="Transcribed_RNA"/>
</dbReference>
<feature type="region of interest" description="Disordered" evidence="1">
    <location>
        <begin position="55"/>
        <end position="77"/>
    </location>
</feature>